<organism evidence="2 3">
    <name type="scientific">Heterorhabditis bacteriophora</name>
    <name type="common">Entomopathogenic nematode worm</name>
    <dbReference type="NCBI Taxonomy" id="37862"/>
    <lineage>
        <taxon>Eukaryota</taxon>
        <taxon>Metazoa</taxon>
        <taxon>Ecdysozoa</taxon>
        <taxon>Nematoda</taxon>
        <taxon>Chromadorea</taxon>
        <taxon>Rhabditida</taxon>
        <taxon>Rhabditina</taxon>
        <taxon>Rhabditomorpha</taxon>
        <taxon>Strongyloidea</taxon>
        <taxon>Heterorhabditidae</taxon>
        <taxon>Heterorhabditis</taxon>
    </lineage>
</organism>
<proteinExistence type="predicted"/>
<feature type="compositionally biased region" description="Basic and acidic residues" evidence="1">
    <location>
        <begin position="44"/>
        <end position="111"/>
    </location>
</feature>
<reference evidence="3" key="1">
    <citation type="submission" date="2016-11" db="UniProtKB">
        <authorList>
            <consortium name="WormBaseParasite"/>
        </authorList>
    </citation>
    <scope>IDENTIFICATION</scope>
</reference>
<evidence type="ECO:0000256" key="1">
    <source>
        <dbReference type="SAM" id="MobiDB-lite"/>
    </source>
</evidence>
<feature type="compositionally biased region" description="Basic and acidic residues" evidence="1">
    <location>
        <begin position="19"/>
        <end position="29"/>
    </location>
</feature>
<feature type="region of interest" description="Disordered" evidence="1">
    <location>
        <begin position="1"/>
        <end position="111"/>
    </location>
</feature>
<dbReference type="AlphaFoldDB" id="A0A1I7XPI1"/>
<accession>A0A1I7XPI1</accession>
<feature type="compositionally biased region" description="Polar residues" evidence="1">
    <location>
        <begin position="9"/>
        <end position="18"/>
    </location>
</feature>
<dbReference type="WBParaSite" id="Hba_19687">
    <property type="protein sequence ID" value="Hba_19687"/>
    <property type="gene ID" value="Hba_19687"/>
</dbReference>
<name>A0A1I7XPI1_HETBA</name>
<evidence type="ECO:0000313" key="2">
    <source>
        <dbReference type="Proteomes" id="UP000095283"/>
    </source>
</evidence>
<evidence type="ECO:0000313" key="3">
    <source>
        <dbReference type="WBParaSite" id="Hba_19687"/>
    </source>
</evidence>
<dbReference type="Proteomes" id="UP000095283">
    <property type="component" value="Unplaced"/>
</dbReference>
<keyword evidence="2" id="KW-1185">Reference proteome</keyword>
<sequence length="111" mass="12582">MAKNDASRSTDGQANARDSNNDTSKDLLRSRTGGAYIPPAKLKLMQEKISDKDRSSHRTDNKESSNRREHVEKPSSHGQDRGRSSNRSANKETSNRDENLGRSKRNEDKRR</sequence>
<protein>
    <submittedName>
        <fullName evidence="3">Pilus assembly protein</fullName>
    </submittedName>
</protein>